<evidence type="ECO:0000313" key="1">
    <source>
        <dbReference type="EMBL" id="MBB3329022.1"/>
    </source>
</evidence>
<protein>
    <recommendedName>
        <fullName evidence="3">Transcriptional regulator, AbiEi antitoxin, Type IV TA system</fullName>
    </recommendedName>
</protein>
<accession>A0A7W5JZ55</accession>
<keyword evidence="2" id="KW-1185">Reference proteome</keyword>
<name>A0A7W5JZ55_9ACTN</name>
<organism evidence="1 2">
    <name type="scientific">Microlunatus antarcticus</name>
    <dbReference type="NCBI Taxonomy" id="53388"/>
    <lineage>
        <taxon>Bacteria</taxon>
        <taxon>Bacillati</taxon>
        <taxon>Actinomycetota</taxon>
        <taxon>Actinomycetes</taxon>
        <taxon>Propionibacteriales</taxon>
        <taxon>Propionibacteriaceae</taxon>
        <taxon>Microlunatus</taxon>
    </lineage>
</organism>
<gene>
    <name evidence="1" type="ORF">FHX39_004019</name>
</gene>
<sequence length="315" mass="34824">MDDVRLARDLVSQGLTKFDISSELQRGNLRRVRRGAYTGSDDPDPGRAHRRLLEATLAETHPGAVVSHASAAVLHGLPVPHAALQRVHLTRDRRGGGQRRTWLQVHGHPLPQPDVWTIDGFRVTSPARTVVDLACTLPLVDAVAIGDAALRQGAELGELLAVLGRVGPRRGIASARRALDLLDGRSESYGESVSRVLLHQHGLPAPLPQTLVFDQHDVFVGRVDFAWPALGVIGEFDGRIKYGRDLEPEQDPTEVLWHEKQREDLLRELGWLVVRWVWADLRHPEAWLARLVRALERGRSLPAPAGSWTTVARSG</sequence>
<comment type="caution">
    <text evidence="1">The sequence shown here is derived from an EMBL/GenBank/DDBJ whole genome shotgun (WGS) entry which is preliminary data.</text>
</comment>
<proteinExistence type="predicted"/>
<evidence type="ECO:0000313" key="2">
    <source>
        <dbReference type="Proteomes" id="UP000565572"/>
    </source>
</evidence>
<reference evidence="1 2" key="1">
    <citation type="submission" date="2020-08" db="EMBL/GenBank/DDBJ databases">
        <title>Sequencing the genomes of 1000 actinobacteria strains.</title>
        <authorList>
            <person name="Klenk H.-P."/>
        </authorList>
    </citation>
    <scope>NUCLEOTIDE SEQUENCE [LARGE SCALE GENOMIC DNA]</scope>
    <source>
        <strain evidence="1 2">DSM 11053</strain>
    </source>
</reference>
<dbReference type="EMBL" id="JACHZG010000010">
    <property type="protein sequence ID" value="MBB3329022.1"/>
    <property type="molecule type" value="Genomic_DNA"/>
</dbReference>
<dbReference type="Proteomes" id="UP000565572">
    <property type="component" value="Unassembled WGS sequence"/>
</dbReference>
<dbReference type="AlphaFoldDB" id="A0A7W5JZ55"/>
<dbReference type="RefSeq" id="WP_183342519.1">
    <property type="nucleotide sequence ID" value="NZ_JACHZG010000010.1"/>
</dbReference>
<evidence type="ECO:0008006" key="3">
    <source>
        <dbReference type="Google" id="ProtNLM"/>
    </source>
</evidence>